<comment type="function">
    <text evidence="1 10">Condenses 4-methyl-5-(beta-hydroxyethyl)thiazole monophosphate (THZ-P) and 2-methyl-4-amino-5-hydroxymethyl pyrimidine pyrophosphate (HMP-PP) to form thiamine monophosphate (TMP).</text>
</comment>
<dbReference type="NCBIfam" id="NF000740">
    <property type="entry name" value="PRK00043.3-4"/>
    <property type="match status" value="1"/>
</dbReference>
<dbReference type="CDD" id="cd00564">
    <property type="entry name" value="TMP_TenI"/>
    <property type="match status" value="1"/>
</dbReference>
<comment type="cofactor">
    <cofactor evidence="10">
        <name>Mg(2+)</name>
        <dbReference type="ChEBI" id="CHEBI:18420"/>
    </cofactor>
    <text evidence="10">Binds 1 Mg(2+) ion per subunit.</text>
</comment>
<evidence type="ECO:0000256" key="10">
    <source>
        <dbReference type="HAMAP-Rule" id="MF_00097"/>
    </source>
</evidence>
<dbReference type="SUPFAM" id="SSF51391">
    <property type="entry name" value="Thiamin phosphate synthase"/>
    <property type="match status" value="1"/>
</dbReference>
<comment type="catalytic activity">
    <reaction evidence="9 10">
        <text>2-[(2R,5Z)-2-carboxy-4-methylthiazol-5(2H)-ylidene]ethyl phosphate + 4-amino-2-methyl-5-(diphosphooxymethyl)pyrimidine + 2 H(+) = thiamine phosphate + CO2 + diphosphate</text>
        <dbReference type="Rhea" id="RHEA:47844"/>
        <dbReference type="ChEBI" id="CHEBI:15378"/>
        <dbReference type="ChEBI" id="CHEBI:16526"/>
        <dbReference type="ChEBI" id="CHEBI:33019"/>
        <dbReference type="ChEBI" id="CHEBI:37575"/>
        <dbReference type="ChEBI" id="CHEBI:57841"/>
        <dbReference type="ChEBI" id="CHEBI:62899"/>
        <dbReference type="EC" id="2.5.1.3"/>
    </reaction>
</comment>
<keyword evidence="3 10" id="KW-0808">Transferase</keyword>
<evidence type="ECO:0000256" key="6">
    <source>
        <dbReference type="ARBA" id="ARBA00022977"/>
    </source>
</evidence>
<evidence type="ECO:0000256" key="3">
    <source>
        <dbReference type="ARBA" id="ARBA00022679"/>
    </source>
</evidence>
<evidence type="ECO:0000256" key="8">
    <source>
        <dbReference type="ARBA" id="ARBA00047851"/>
    </source>
</evidence>
<evidence type="ECO:0000256" key="7">
    <source>
        <dbReference type="ARBA" id="ARBA00047334"/>
    </source>
</evidence>
<name>A0ABY4N6J0_9MICO</name>
<reference evidence="12" key="1">
    <citation type="submission" date="2022-05" db="EMBL/GenBank/DDBJ databases">
        <title>Genomic analysis of Brachybacterium sp. CBA3104.</title>
        <authorList>
            <person name="Roh S.W."/>
            <person name="Kim Y.B."/>
            <person name="Kim Y."/>
        </authorList>
    </citation>
    <scope>NUCLEOTIDE SEQUENCE</scope>
    <source>
        <strain evidence="12">CBA3104</strain>
    </source>
</reference>
<comment type="caution">
    <text evidence="10">Lacks conserved residue(s) required for the propagation of feature annotation.</text>
</comment>
<dbReference type="InterPro" id="IPR036206">
    <property type="entry name" value="ThiamineP_synth_sf"/>
</dbReference>
<evidence type="ECO:0000256" key="4">
    <source>
        <dbReference type="ARBA" id="ARBA00022723"/>
    </source>
</evidence>
<dbReference type="EC" id="2.5.1.3" evidence="10"/>
<evidence type="ECO:0000313" key="13">
    <source>
        <dbReference type="Proteomes" id="UP001055868"/>
    </source>
</evidence>
<dbReference type="PANTHER" id="PTHR20857:SF15">
    <property type="entry name" value="THIAMINE-PHOSPHATE SYNTHASE"/>
    <property type="match status" value="1"/>
</dbReference>
<dbReference type="Proteomes" id="UP001055868">
    <property type="component" value="Chromosome"/>
</dbReference>
<comment type="similarity">
    <text evidence="10">Belongs to the thiamine-phosphate synthase family.</text>
</comment>
<dbReference type="NCBIfam" id="NF000741">
    <property type="entry name" value="PRK00043.3-5"/>
    <property type="match status" value="1"/>
</dbReference>
<comment type="catalytic activity">
    <reaction evidence="8 10">
        <text>2-(2-carboxy-4-methylthiazol-5-yl)ethyl phosphate + 4-amino-2-methyl-5-(diphosphooxymethyl)pyrimidine + 2 H(+) = thiamine phosphate + CO2 + diphosphate</text>
        <dbReference type="Rhea" id="RHEA:47848"/>
        <dbReference type="ChEBI" id="CHEBI:15378"/>
        <dbReference type="ChEBI" id="CHEBI:16526"/>
        <dbReference type="ChEBI" id="CHEBI:33019"/>
        <dbReference type="ChEBI" id="CHEBI:37575"/>
        <dbReference type="ChEBI" id="CHEBI:57841"/>
        <dbReference type="ChEBI" id="CHEBI:62890"/>
        <dbReference type="EC" id="2.5.1.3"/>
    </reaction>
</comment>
<feature type="binding site" evidence="10">
    <location>
        <begin position="55"/>
        <end position="59"/>
    </location>
    <ligand>
        <name>4-amino-2-methyl-5-(diphosphooxymethyl)pyrimidine</name>
        <dbReference type="ChEBI" id="CHEBI:57841"/>
    </ligand>
</feature>
<keyword evidence="13" id="KW-1185">Reference proteome</keyword>
<sequence length="248" mass="25003">MTLDHDHDHDHPGLDGDGAAPAPLDLRCYLVTSGTDRRTVETAAAAAAAGAGVVQVRAKGLEARELLGLVTAVARAVGSTAPTCRVLVDDRADVAFAARARGAHVHGVHLGQDDLPVAGARALLGPDAIIGLTTGTLDLVRSAETQAELLDYVGAGPFRPTPTKESGRTPLGIDGYRTLVGATRLPIVAIGDVTPADVPALAAAGVAGVALVRAIMGASDPAAVVREVLSGFGSDQGPASRGAPRQMS</sequence>
<gene>
    <name evidence="10" type="primary">thiE</name>
    <name evidence="12" type="ORF">M4486_02140</name>
</gene>
<comment type="catalytic activity">
    <reaction evidence="7 10">
        <text>4-methyl-5-(2-phosphooxyethyl)-thiazole + 4-amino-2-methyl-5-(diphosphooxymethyl)pyrimidine + H(+) = thiamine phosphate + diphosphate</text>
        <dbReference type="Rhea" id="RHEA:22328"/>
        <dbReference type="ChEBI" id="CHEBI:15378"/>
        <dbReference type="ChEBI" id="CHEBI:33019"/>
        <dbReference type="ChEBI" id="CHEBI:37575"/>
        <dbReference type="ChEBI" id="CHEBI:57841"/>
        <dbReference type="ChEBI" id="CHEBI:58296"/>
        <dbReference type="EC" id="2.5.1.3"/>
    </reaction>
</comment>
<feature type="domain" description="Thiamine phosphate synthase/TenI" evidence="11">
    <location>
        <begin position="28"/>
        <end position="215"/>
    </location>
</feature>
<dbReference type="PANTHER" id="PTHR20857">
    <property type="entry name" value="THIAMINE-PHOSPHATE PYROPHOSPHORYLASE"/>
    <property type="match status" value="1"/>
</dbReference>
<evidence type="ECO:0000256" key="2">
    <source>
        <dbReference type="ARBA" id="ARBA00005165"/>
    </source>
</evidence>
<dbReference type="InterPro" id="IPR034291">
    <property type="entry name" value="TMP_synthase"/>
</dbReference>
<accession>A0ABY4N6J0</accession>
<feature type="binding site" evidence="10">
    <location>
        <position position="133"/>
    </location>
    <ligand>
        <name>4-amino-2-methyl-5-(diphosphooxymethyl)pyrimidine</name>
        <dbReference type="ChEBI" id="CHEBI:57841"/>
    </ligand>
</feature>
<comment type="pathway">
    <text evidence="2 10">Cofactor biosynthesis; thiamine diphosphate biosynthesis; thiamine phosphate from 4-amino-2-methyl-5-diphosphomethylpyrimidine and 4-methyl-5-(2-phosphoethyl)-thiazole: step 1/1.</text>
</comment>
<evidence type="ECO:0000256" key="9">
    <source>
        <dbReference type="ARBA" id="ARBA00047883"/>
    </source>
</evidence>
<dbReference type="InterPro" id="IPR022998">
    <property type="entry name" value="ThiamineP_synth_TenI"/>
</dbReference>
<keyword evidence="6 10" id="KW-0784">Thiamine biosynthesis</keyword>
<protein>
    <recommendedName>
        <fullName evidence="10">Thiamine-phosphate synthase</fullName>
        <shortName evidence="10">TP synthase</shortName>
        <shortName evidence="10">TPS</shortName>
        <ecNumber evidence="10">2.5.1.3</ecNumber>
    </recommendedName>
    <alternativeName>
        <fullName evidence="10">Thiamine-phosphate pyrophosphorylase</fullName>
        <shortName evidence="10">TMP pyrophosphorylase</shortName>
        <shortName evidence="10">TMP-PPase</shortName>
    </alternativeName>
</protein>
<feature type="binding site" evidence="10">
    <location>
        <position position="89"/>
    </location>
    <ligand>
        <name>4-amino-2-methyl-5-(diphosphooxymethyl)pyrimidine</name>
        <dbReference type="ChEBI" id="CHEBI:57841"/>
    </ligand>
</feature>
<dbReference type="Gene3D" id="3.20.20.70">
    <property type="entry name" value="Aldolase class I"/>
    <property type="match status" value="1"/>
</dbReference>
<evidence type="ECO:0000313" key="12">
    <source>
        <dbReference type="EMBL" id="UQN30171.1"/>
    </source>
</evidence>
<dbReference type="RefSeq" id="WP_249479337.1">
    <property type="nucleotide sequence ID" value="NZ_CP097218.1"/>
</dbReference>
<dbReference type="EMBL" id="CP097218">
    <property type="protein sequence ID" value="UQN30171.1"/>
    <property type="molecule type" value="Genomic_DNA"/>
</dbReference>
<dbReference type="HAMAP" id="MF_00097">
    <property type="entry name" value="TMP_synthase"/>
    <property type="match status" value="1"/>
</dbReference>
<organism evidence="12 13">
    <name type="scientific">Brachybacterium kimchii</name>
    <dbReference type="NCBI Taxonomy" id="2942909"/>
    <lineage>
        <taxon>Bacteria</taxon>
        <taxon>Bacillati</taxon>
        <taxon>Actinomycetota</taxon>
        <taxon>Actinomycetes</taxon>
        <taxon>Micrococcales</taxon>
        <taxon>Dermabacteraceae</taxon>
        <taxon>Brachybacterium</taxon>
    </lineage>
</organism>
<keyword evidence="4 10" id="KW-0479">Metal-binding</keyword>
<feature type="binding site" evidence="10">
    <location>
        <begin position="161"/>
        <end position="163"/>
    </location>
    <ligand>
        <name>2-[(2R,5Z)-2-carboxy-4-methylthiazol-5(2H)-ylidene]ethyl phosphate</name>
        <dbReference type="ChEBI" id="CHEBI:62899"/>
    </ligand>
</feature>
<dbReference type="InterPro" id="IPR013785">
    <property type="entry name" value="Aldolase_TIM"/>
</dbReference>
<keyword evidence="5 10" id="KW-0460">Magnesium</keyword>
<dbReference type="GO" id="GO:0004789">
    <property type="term" value="F:thiamine-phosphate diphosphorylase activity"/>
    <property type="evidence" value="ECO:0007669"/>
    <property type="project" value="UniProtKB-EC"/>
</dbReference>
<feature type="binding site" evidence="10">
    <location>
        <position position="114"/>
    </location>
    <ligand>
        <name>Mg(2+)</name>
        <dbReference type="ChEBI" id="CHEBI:18420"/>
    </ligand>
</feature>
<feature type="binding site" evidence="10">
    <location>
        <position position="90"/>
    </location>
    <ligand>
        <name>Mg(2+)</name>
        <dbReference type="ChEBI" id="CHEBI:18420"/>
    </ligand>
</feature>
<evidence type="ECO:0000256" key="5">
    <source>
        <dbReference type="ARBA" id="ARBA00022842"/>
    </source>
</evidence>
<evidence type="ECO:0000259" key="11">
    <source>
        <dbReference type="Pfam" id="PF02581"/>
    </source>
</evidence>
<proteinExistence type="inferred from homology"/>
<dbReference type="Pfam" id="PF02581">
    <property type="entry name" value="TMP-TENI"/>
    <property type="match status" value="1"/>
</dbReference>
<feature type="binding site" evidence="10">
    <location>
        <position position="164"/>
    </location>
    <ligand>
        <name>4-amino-2-methyl-5-(diphosphooxymethyl)pyrimidine</name>
        <dbReference type="ChEBI" id="CHEBI:57841"/>
    </ligand>
</feature>
<evidence type="ECO:0000256" key="1">
    <source>
        <dbReference type="ARBA" id="ARBA00003814"/>
    </source>
</evidence>